<feature type="transmembrane region" description="Helical" evidence="7">
    <location>
        <begin position="272"/>
        <end position="293"/>
    </location>
</feature>
<feature type="transmembrane region" description="Helical" evidence="7">
    <location>
        <begin position="72"/>
        <end position="97"/>
    </location>
</feature>
<keyword evidence="9" id="KW-1185">Reference proteome</keyword>
<evidence type="ECO:0000256" key="6">
    <source>
        <dbReference type="RuleBase" id="RU003943"/>
    </source>
</evidence>
<comment type="subcellular location">
    <subcellularLocation>
        <location evidence="6">Cell membrane</location>
        <topology evidence="6">Multi-pass membrane protein</topology>
    </subcellularLocation>
    <subcellularLocation>
        <location evidence="1">Membrane</location>
        <topology evidence="1">Multi-pass membrane protein</topology>
    </subcellularLocation>
</comment>
<dbReference type="SUPFAM" id="SSF81345">
    <property type="entry name" value="ABC transporter involved in vitamin B12 uptake, BtuC"/>
    <property type="match status" value="1"/>
</dbReference>
<comment type="caution">
    <text evidence="8">The sequence shown here is derived from an EMBL/GenBank/DDBJ whole genome shotgun (WGS) entry which is preliminary data.</text>
</comment>
<organism evidence="8 9">
    <name type="scientific">Pseudoclavibacter terrae</name>
    <dbReference type="NCBI Taxonomy" id="1530195"/>
    <lineage>
        <taxon>Bacteria</taxon>
        <taxon>Bacillati</taxon>
        <taxon>Actinomycetota</taxon>
        <taxon>Actinomycetes</taxon>
        <taxon>Micrococcales</taxon>
        <taxon>Microbacteriaceae</taxon>
        <taxon>Pseudoclavibacter</taxon>
    </lineage>
</organism>
<accession>A0A7J5B138</accession>
<feature type="transmembrane region" description="Helical" evidence="7">
    <location>
        <begin position="150"/>
        <end position="170"/>
    </location>
</feature>
<sequence length="319" mass="32422">MRAGRRRRGRARAGPGVTDLSILLQLPFVQSAAIAIIVLAVASAIVGTALALRGLEFLSDGLVHSVFPGVVIGFIAAGTDGVYVGAGIAALLATVALTIATSKGIGSDATIAVVLAGAFSLGIVIVSRSVDYASGLEHLLFGQLLTVSSGDIVAICVLGGAAILLVLATWKEQLLISFDRKQAQASGLRVLAYELVLNIAIALVVVAAARAVGNLLVLALLIVPVAVARLLVRRVWAIVAVSLLVSVACGLVGLWAGLWLSLDAGIQASPSAVLVLVLVALYLVVVAATRLAALGSSRRGRGRATATRVATPARAEVVS</sequence>
<dbReference type="AlphaFoldDB" id="A0A7J5B138"/>
<comment type="similarity">
    <text evidence="2 6">Belongs to the ABC-3 integral membrane protein family.</text>
</comment>
<feature type="transmembrane region" description="Helical" evidence="7">
    <location>
        <begin position="109"/>
        <end position="130"/>
    </location>
</feature>
<feature type="transmembrane region" description="Helical" evidence="7">
    <location>
        <begin position="215"/>
        <end position="232"/>
    </location>
</feature>
<dbReference type="GO" id="GO:0010043">
    <property type="term" value="P:response to zinc ion"/>
    <property type="evidence" value="ECO:0007669"/>
    <property type="project" value="TreeGrafter"/>
</dbReference>
<dbReference type="PANTHER" id="PTHR30477:SF13">
    <property type="entry name" value="IRON TRANSPORT SYSTEM MEMBRANE PROTEIN HI_0360-RELATED"/>
    <property type="match status" value="1"/>
</dbReference>
<feature type="transmembrane region" description="Helical" evidence="7">
    <location>
        <begin position="190"/>
        <end position="209"/>
    </location>
</feature>
<name>A0A7J5B138_9MICO</name>
<dbReference type="GO" id="GO:0055085">
    <property type="term" value="P:transmembrane transport"/>
    <property type="evidence" value="ECO:0007669"/>
    <property type="project" value="InterPro"/>
</dbReference>
<keyword evidence="6" id="KW-0813">Transport</keyword>
<keyword evidence="4 7" id="KW-1133">Transmembrane helix</keyword>
<evidence type="ECO:0000256" key="2">
    <source>
        <dbReference type="ARBA" id="ARBA00008034"/>
    </source>
</evidence>
<evidence type="ECO:0000313" key="8">
    <source>
        <dbReference type="EMBL" id="KAB1637643.1"/>
    </source>
</evidence>
<feature type="transmembrane region" description="Helical" evidence="7">
    <location>
        <begin position="239"/>
        <end position="260"/>
    </location>
</feature>
<dbReference type="PANTHER" id="PTHR30477">
    <property type="entry name" value="ABC-TRANSPORTER METAL-BINDING PROTEIN"/>
    <property type="match status" value="1"/>
</dbReference>
<proteinExistence type="inferred from homology"/>
<evidence type="ECO:0000256" key="3">
    <source>
        <dbReference type="ARBA" id="ARBA00022692"/>
    </source>
</evidence>
<reference evidence="8 9" key="1">
    <citation type="submission" date="2019-09" db="EMBL/GenBank/DDBJ databases">
        <title>Phylogeny of genus Pseudoclavibacter and closely related genus.</title>
        <authorList>
            <person name="Li Y."/>
        </authorList>
    </citation>
    <scope>NUCLEOTIDE SEQUENCE [LARGE SCALE GENOMIC DNA]</scope>
    <source>
        <strain evidence="8 9">THG-MD12</strain>
    </source>
</reference>
<dbReference type="GO" id="GO:0043190">
    <property type="term" value="C:ATP-binding cassette (ABC) transporter complex"/>
    <property type="evidence" value="ECO:0007669"/>
    <property type="project" value="InterPro"/>
</dbReference>
<feature type="transmembrane region" description="Helical" evidence="7">
    <location>
        <begin position="32"/>
        <end position="52"/>
    </location>
</feature>
<dbReference type="Pfam" id="PF00950">
    <property type="entry name" value="ABC-3"/>
    <property type="match status" value="1"/>
</dbReference>
<dbReference type="InterPro" id="IPR037294">
    <property type="entry name" value="ABC_BtuC-like"/>
</dbReference>
<dbReference type="OrthoDB" id="4425802at2"/>
<protein>
    <submittedName>
        <fullName evidence="8">Metal ABC transporter permease</fullName>
    </submittedName>
</protein>
<keyword evidence="5 7" id="KW-0472">Membrane</keyword>
<dbReference type="Proteomes" id="UP000490386">
    <property type="component" value="Unassembled WGS sequence"/>
</dbReference>
<dbReference type="EMBL" id="WBJX01000003">
    <property type="protein sequence ID" value="KAB1637643.1"/>
    <property type="molecule type" value="Genomic_DNA"/>
</dbReference>
<gene>
    <name evidence="8" type="ORF">F8O03_10515</name>
</gene>
<evidence type="ECO:0000256" key="1">
    <source>
        <dbReference type="ARBA" id="ARBA00004141"/>
    </source>
</evidence>
<dbReference type="InterPro" id="IPR001626">
    <property type="entry name" value="ABC_TroCD"/>
</dbReference>
<evidence type="ECO:0000313" key="9">
    <source>
        <dbReference type="Proteomes" id="UP000490386"/>
    </source>
</evidence>
<dbReference type="Gene3D" id="1.10.3470.10">
    <property type="entry name" value="ABC transporter involved in vitamin B12 uptake, BtuC"/>
    <property type="match status" value="1"/>
</dbReference>
<evidence type="ECO:0000256" key="4">
    <source>
        <dbReference type="ARBA" id="ARBA00022989"/>
    </source>
</evidence>
<evidence type="ECO:0000256" key="7">
    <source>
        <dbReference type="SAM" id="Phobius"/>
    </source>
</evidence>
<evidence type="ECO:0000256" key="5">
    <source>
        <dbReference type="ARBA" id="ARBA00023136"/>
    </source>
</evidence>
<keyword evidence="3 6" id="KW-0812">Transmembrane</keyword>